<dbReference type="SUPFAM" id="SSF111384">
    <property type="entry name" value="OmpH-like"/>
    <property type="match status" value="1"/>
</dbReference>
<name>A0A1D8P7V4_9FLAO</name>
<dbReference type="SMART" id="SM00935">
    <property type="entry name" value="OmpH"/>
    <property type="match status" value="1"/>
</dbReference>
<sequence length="271" mass="31740">MTKKVLLIVVVIFISITSFAQRNTQKIGYVDMEYILENIPDYAEAQSQLNEKAKKWQQNLDKLKGEIESMKADLSNEKALLTEDLIAEKEEDIEIKVEEFKKLESDYFSSNGDLFFYRKQLVKPIQDQVYNAAQEIGKARGFDVIFDKSSDLIMLYTNSKLDISELVLKSIVRTEKTEQAKEKRSKKDETTVQPKEVNEEVQKKIDAREAKRKELLERAEKLKAAKLKKREEQKAAIEKKRLERLKKQEEVRNKLKQNKKDSQSKKEDEEE</sequence>
<dbReference type="GO" id="GO:0005829">
    <property type="term" value="C:cytosol"/>
    <property type="evidence" value="ECO:0007669"/>
    <property type="project" value="TreeGrafter"/>
</dbReference>
<dbReference type="PANTHER" id="PTHR35089">
    <property type="entry name" value="CHAPERONE PROTEIN SKP"/>
    <property type="match status" value="1"/>
</dbReference>
<feature type="region of interest" description="Disordered" evidence="4">
    <location>
        <begin position="247"/>
        <end position="271"/>
    </location>
</feature>
<dbReference type="PANTHER" id="PTHR35089:SF1">
    <property type="entry name" value="CHAPERONE PROTEIN SKP"/>
    <property type="match status" value="1"/>
</dbReference>
<evidence type="ECO:0000256" key="1">
    <source>
        <dbReference type="ARBA" id="ARBA00009091"/>
    </source>
</evidence>
<evidence type="ECO:0000256" key="3">
    <source>
        <dbReference type="SAM" id="Coils"/>
    </source>
</evidence>
<dbReference type="Proteomes" id="UP000176050">
    <property type="component" value="Chromosome"/>
</dbReference>
<dbReference type="Gene3D" id="3.30.910.20">
    <property type="entry name" value="Skp domain"/>
    <property type="match status" value="1"/>
</dbReference>
<evidence type="ECO:0000256" key="4">
    <source>
        <dbReference type="SAM" id="MobiDB-lite"/>
    </source>
</evidence>
<dbReference type="EMBL" id="CP017478">
    <property type="protein sequence ID" value="AOW20642.1"/>
    <property type="molecule type" value="Genomic_DNA"/>
</dbReference>
<evidence type="ECO:0000256" key="5">
    <source>
        <dbReference type="SAM" id="SignalP"/>
    </source>
</evidence>
<proteinExistence type="inferred from homology"/>
<keyword evidence="2 5" id="KW-0732">Signal</keyword>
<dbReference type="RefSeq" id="WP_070236785.1">
    <property type="nucleotide sequence ID" value="NZ_CP017478.1"/>
</dbReference>
<dbReference type="KEGG" id="lul:LPB138_08120"/>
<dbReference type="Pfam" id="PF03938">
    <property type="entry name" value="OmpH"/>
    <property type="match status" value="1"/>
</dbReference>
<evidence type="ECO:0000313" key="7">
    <source>
        <dbReference type="Proteomes" id="UP000176050"/>
    </source>
</evidence>
<dbReference type="AlphaFoldDB" id="A0A1D8P7V4"/>
<dbReference type="GO" id="GO:0050821">
    <property type="term" value="P:protein stabilization"/>
    <property type="evidence" value="ECO:0007669"/>
    <property type="project" value="TreeGrafter"/>
</dbReference>
<evidence type="ECO:0000313" key="6">
    <source>
        <dbReference type="EMBL" id="AOW20642.1"/>
    </source>
</evidence>
<dbReference type="GO" id="GO:0051082">
    <property type="term" value="F:unfolded protein binding"/>
    <property type="evidence" value="ECO:0007669"/>
    <property type="project" value="InterPro"/>
</dbReference>
<evidence type="ECO:0000256" key="2">
    <source>
        <dbReference type="ARBA" id="ARBA00022729"/>
    </source>
</evidence>
<keyword evidence="7" id="KW-1185">Reference proteome</keyword>
<gene>
    <name evidence="6" type="ORF">LPB138_08120</name>
</gene>
<dbReference type="OrthoDB" id="9788552at2"/>
<comment type="similarity">
    <text evidence="1">Belongs to the Skp family.</text>
</comment>
<dbReference type="STRING" id="1850246.LPB138_08120"/>
<feature type="chain" id="PRO_5009110854" description="Outer membrane chaperone Skp" evidence="5">
    <location>
        <begin position="21"/>
        <end position="271"/>
    </location>
</feature>
<keyword evidence="3" id="KW-0175">Coiled coil</keyword>
<dbReference type="InterPro" id="IPR005632">
    <property type="entry name" value="Chaperone_Skp"/>
</dbReference>
<reference evidence="6 7" key="1">
    <citation type="submission" date="2016-10" db="EMBL/GenBank/DDBJ databases">
        <title>Lutibacter sp. LPB0138, isolated from marine gastropod.</title>
        <authorList>
            <person name="Kim E."/>
            <person name="Yi H."/>
        </authorList>
    </citation>
    <scope>NUCLEOTIDE SEQUENCE [LARGE SCALE GENOMIC DNA]</scope>
    <source>
        <strain evidence="6 7">LPB0138</strain>
    </source>
</reference>
<evidence type="ECO:0008006" key="8">
    <source>
        <dbReference type="Google" id="ProtNLM"/>
    </source>
</evidence>
<protein>
    <recommendedName>
        <fullName evidence="8">Outer membrane chaperone Skp</fullName>
    </recommendedName>
</protein>
<feature type="region of interest" description="Disordered" evidence="4">
    <location>
        <begin position="178"/>
        <end position="204"/>
    </location>
</feature>
<organism evidence="6 7">
    <name type="scientific">Urechidicola croceus</name>
    <dbReference type="NCBI Taxonomy" id="1850246"/>
    <lineage>
        <taxon>Bacteria</taxon>
        <taxon>Pseudomonadati</taxon>
        <taxon>Bacteroidota</taxon>
        <taxon>Flavobacteriia</taxon>
        <taxon>Flavobacteriales</taxon>
        <taxon>Flavobacteriaceae</taxon>
        <taxon>Urechidicola</taxon>
    </lineage>
</organism>
<feature type="signal peptide" evidence="5">
    <location>
        <begin position="1"/>
        <end position="20"/>
    </location>
</feature>
<accession>A0A1D8P7V4</accession>
<feature type="coiled-coil region" evidence="3">
    <location>
        <begin position="46"/>
        <end position="106"/>
    </location>
</feature>
<dbReference type="InterPro" id="IPR024930">
    <property type="entry name" value="Skp_dom_sf"/>
</dbReference>